<dbReference type="EMBL" id="JACVDA010000002">
    <property type="protein sequence ID" value="MBK1467885.1"/>
    <property type="molecule type" value="Genomic_DNA"/>
</dbReference>
<reference evidence="2 3" key="1">
    <citation type="submission" date="2020-09" db="EMBL/GenBank/DDBJ databases">
        <title>Parvimonas S3374 sp. nov.</title>
        <authorList>
            <person name="Buhl M."/>
        </authorList>
    </citation>
    <scope>NUCLEOTIDE SEQUENCE [LARGE SCALE GENOMIC DNA]</scope>
    <source>
        <strain evidence="2 3">S3374</strain>
    </source>
</reference>
<evidence type="ECO:0000313" key="3">
    <source>
        <dbReference type="Proteomes" id="UP000823123"/>
    </source>
</evidence>
<comment type="caution">
    <text evidence="2">The sequence shown here is derived from an EMBL/GenBank/DDBJ whole genome shotgun (WGS) entry which is preliminary data.</text>
</comment>
<protein>
    <recommendedName>
        <fullName evidence="4">Exosortase</fullName>
    </recommendedName>
</protein>
<evidence type="ECO:0000256" key="1">
    <source>
        <dbReference type="SAM" id="Phobius"/>
    </source>
</evidence>
<proteinExistence type="predicted"/>
<feature type="transmembrane region" description="Helical" evidence="1">
    <location>
        <begin position="34"/>
        <end position="53"/>
    </location>
</feature>
<gene>
    <name evidence="2" type="ORF">IBJ83_00935</name>
</gene>
<sequence length="57" mass="6482">MKNKCKFKNYYLPIGAIFLSIALILKRYSNINDIVLGFLFGISIGLLLLSGLYKIKK</sequence>
<evidence type="ECO:0000313" key="2">
    <source>
        <dbReference type="EMBL" id="MBK1467885.1"/>
    </source>
</evidence>
<feature type="transmembrane region" description="Helical" evidence="1">
    <location>
        <begin position="9"/>
        <end position="28"/>
    </location>
</feature>
<dbReference type="RefSeq" id="WP_197415917.1">
    <property type="nucleotide sequence ID" value="NZ_JACVDA010000002.1"/>
</dbReference>
<accession>A0ABS1C753</accession>
<keyword evidence="3" id="KW-1185">Reference proteome</keyword>
<organism evidence="2 3">
    <name type="scientific">Parvimonas parva</name>
    <dbReference type="NCBI Taxonomy" id="2769485"/>
    <lineage>
        <taxon>Bacteria</taxon>
        <taxon>Bacillati</taxon>
        <taxon>Bacillota</taxon>
        <taxon>Tissierellia</taxon>
        <taxon>Tissierellales</taxon>
        <taxon>Peptoniphilaceae</taxon>
        <taxon>Parvimonas</taxon>
    </lineage>
</organism>
<name>A0ABS1C753_9FIRM</name>
<keyword evidence="1" id="KW-1133">Transmembrane helix</keyword>
<keyword evidence="1" id="KW-0812">Transmembrane</keyword>
<evidence type="ECO:0008006" key="4">
    <source>
        <dbReference type="Google" id="ProtNLM"/>
    </source>
</evidence>
<keyword evidence="1" id="KW-0472">Membrane</keyword>
<dbReference type="Proteomes" id="UP000823123">
    <property type="component" value="Unassembled WGS sequence"/>
</dbReference>